<proteinExistence type="inferred from homology"/>
<dbReference type="EC" id="5.2.1.8" evidence="1"/>
<comment type="function">
    <text evidence="1">PPIases accelerate the folding of proteins. It catalyzes the cis-trans isomerization of proline imidic peptide bonds in oligopeptides.</text>
</comment>
<dbReference type="AlphaFoldDB" id="A0A8J5ZTA3"/>
<comment type="caution">
    <text evidence="3">The sequence shown here is derived from an EMBL/GenBank/DDBJ whole genome shotgun (WGS) entry which is preliminary data.</text>
</comment>
<dbReference type="Gene3D" id="2.40.100.10">
    <property type="entry name" value="Cyclophilin-like"/>
    <property type="match status" value="1"/>
</dbReference>
<gene>
    <name evidence="3" type="ORF">J0S82_000807</name>
</gene>
<dbReference type="Pfam" id="PF00160">
    <property type="entry name" value="Pro_isomerase"/>
    <property type="match status" value="1"/>
</dbReference>
<dbReference type="GO" id="GO:0003755">
    <property type="term" value="F:peptidyl-prolyl cis-trans isomerase activity"/>
    <property type="evidence" value="ECO:0007669"/>
    <property type="project" value="UniProtKB-UniRule"/>
</dbReference>
<dbReference type="EMBL" id="JAGFMF010012151">
    <property type="protein sequence ID" value="KAG8506580.1"/>
    <property type="molecule type" value="Genomic_DNA"/>
</dbReference>
<sequence length="101" mass="10900">TLLTPPHLLHYPVIVNPTMFFGIAVDGNPLGHNTGPGILSTENSGPNTSSFHFFICTEKTVLLHGKHVAFGEVKGGMNVVKTMEHFGARSDRTSKKITIAD</sequence>
<keyword evidence="1" id="KW-0697">Rotamase</keyword>
<evidence type="ECO:0000313" key="3">
    <source>
        <dbReference type="EMBL" id="KAG8506580.1"/>
    </source>
</evidence>
<organism evidence="3 4">
    <name type="scientific">Galemys pyrenaicus</name>
    <name type="common">Iberian desman</name>
    <name type="synonym">Pyrenean desman</name>
    <dbReference type="NCBI Taxonomy" id="202257"/>
    <lineage>
        <taxon>Eukaryota</taxon>
        <taxon>Metazoa</taxon>
        <taxon>Chordata</taxon>
        <taxon>Craniata</taxon>
        <taxon>Vertebrata</taxon>
        <taxon>Euteleostomi</taxon>
        <taxon>Mammalia</taxon>
        <taxon>Eutheria</taxon>
        <taxon>Laurasiatheria</taxon>
        <taxon>Eulipotyphla</taxon>
        <taxon>Talpidae</taxon>
        <taxon>Galemys</taxon>
    </lineage>
</organism>
<dbReference type="PRINTS" id="PR00153">
    <property type="entry name" value="CSAPPISMRASE"/>
</dbReference>
<keyword evidence="1 3" id="KW-0413">Isomerase</keyword>
<accession>A0A8J5ZTA3</accession>
<dbReference type="GO" id="GO:0016018">
    <property type="term" value="F:cyclosporin A binding"/>
    <property type="evidence" value="ECO:0007669"/>
    <property type="project" value="TreeGrafter"/>
</dbReference>
<evidence type="ECO:0000313" key="4">
    <source>
        <dbReference type="Proteomes" id="UP000700334"/>
    </source>
</evidence>
<comment type="similarity">
    <text evidence="1">Belongs to the cyclophilin-type PPIase family.</text>
</comment>
<dbReference type="GO" id="GO:0006457">
    <property type="term" value="P:protein folding"/>
    <property type="evidence" value="ECO:0007669"/>
    <property type="project" value="TreeGrafter"/>
</dbReference>
<dbReference type="PANTHER" id="PTHR11071:SF490">
    <property type="entry name" value="PEPTIDYL-PROLYL CIS-TRANS ISOMERASE A"/>
    <property type="match status" value="1"/>
</dbReference>
<reference evidence="3" key="1">
    <citation type="journal article" date="2021" name="Evol. Appl.">
        <title>The genome of the Pyrenean desman and the effects of bottlenecks and inbreeding on the genomic landscape of an endangered species.</title>
        <authorList>
            <person name="Escoda L."/>
            <person name="Castresana J."/>
        </authorList>
    </citation>
    <scope>NUCLEOTIDE SEQUENCE</scope>
    <source>
        <strain evidence="3">IBE-C5619</strain>
    </source>
</reference>
<feature type="non-terminal residue" evidence="3">
    <location>
        <position position="1"/>
    </location>
</feature>
<comment type="catalytic activity">
    <reaction evidence="1">
        <text>[protein]-peptidylproline (omega=180) = [protein]-peptidylproline (omega=0)</text>
        <dbReference type="Rhea" id="RHEA:16237"/>
        <dbReference type="Rhea" id="RHEA-COMP:10747"/>
        <dbReference type="Rhea" id="RHEA-COMP:10748"/>
        <dbReference type="ChEBI" id="CHEBI:83833"/>
        <dbReference type="ChEBI" id="CHEBI:83834"/>
        <dbReference type="EC" id="5.2.1.8"/>
    </reaction>
</comment>
<keyword evidence="4" id="KW-1185">Reference proteome</keyword>
<dbReference type="PROSITE" id="PS50072">
    <property type="entry name" value="CSA_PPIASE_2"/>
    <property type="match status" value="1"/>
</dbReference>
<dbReference type="PANTHER" id="PTHR11071">
    <property type="entry name" value="PEPTIDYL-PROLYL CIS-TRANS ISOMERASE"/>
    <property type="match status" value="1"/>
</dbReference>
<evidence type="ECO:0000256" key="1">
    <source>
        <dbReference type="RuleBase" id="RU363019"/>
    </source>
</evidence>
<dbReference type="InterPro" id="IPR029000">
    <property type="entry name" value="Cyclophilin-like_dom_sf"/>
</dbReference>
<feature type="non-terminal residue" evidence="3">
    <location>
        <position position="101"/>
    </location>
</feature>
<feature type="domain" description="PPIase cyclophilin-type" evidence="2">
    <location>
        <begin position="26"/>
        <end position="101"/>
    </location>
</feature>
<dbReference type="InterPro" id="IPR002130">
    <property type="entry name" value="Cyclophilin-type_PPIase_dom"/>
</dbReference>
<dbReference type="SUPFAM" id="SSF50891">
    <property type="entry name" value="Cyclophilin-like"/>
    <property type="match status" value="1"/>
</dbReference>
<evidence type="ECO:0000259" key="2">
    <source>
        <dbReference type="PROSITE" id="PS50072"/>
    </source>
</evidence>
<protein>
    <recommendedName>
        <fullName evidence="1">Peptidyl-prolyl cis-trans isomerase</fullName>
        <shortName evidence="1">PPIase</shortName>
        <ecNumber evidence="1">5.2.1.8</ecNumber>
    </recommendedName>
</protein>
<dbReference type="GO" id="GO:0005737">
    <property type="term" value="C:cytoplasm"/>
    <property type="evidence" value="ECO:0007669"/>
    <property type="project" value="TreeGrafter"/>
</dbReference>
<dbReference type="Proteomes" id="UP000700334">
    <property type="component" value="Unassembled WGS sequence"/>
</dbReference>
<name>A0A8J5ZTA3_GALPY</name>